<dbReference type="Proteomes" id="UP000183200">
    <property type="component" value="Unassembled WGS sequence"/>
</dbReference>
<dbReference type="InterPro" id="IPR006860">
    <property type="entry name" value="FecR"/>
</dbReference>
<evidence type="ECO:0000313" key="4">
    <source>
        <dbReference type="Proteomes" id="UP000183200"/>
    </source>
</evidence>
<name>A0A1G9MQE8_9SPHI</name>
<dbReference type="Pfam" id="PF16344">
    <property type="entry name" value="FecR_C"/>
    <property type="match status" value="1"/>
</dbReference>
<dbReference type="PANTHER" id="PTHR30273">
    <property type="entry name" value="PERIPLASMIC SIGNAL SENSOR AND SIGMA FACTOR ACTIVATOR FECR-RELATED"/>
    <property type="match status" value="1"/>
</dbReference>
<feature type="domain" description="FecR protein" evidence="1">
    <location>
        <begin position="186"/>
        <end position="278"/>
    </location>
</feature>
<evidence type="ECO:0000259" key="1">
    <source>
        <dbReference type="Pfam" id="PF04773"/>
    </source>
</evidence>
<evidence type="ECO:0000313" key="3">
    <source>
        <dbReference type="EMBL" id="SDL76241.1"/>
    </source>
</evidence>
<keyword evidence="4" id="KW-1185">Reference proteome</keyword>
<dbReference type="Gene3D" id="3.55.50.30">
    <property type="match status" value="1"/>
</dbReference>
<reference evidence="4" key="1">
    <citation type="submission" date="2016-10" db="EMBL/GenBank/DDBJ databases">
        <authorList>
            <person name="Varghese N."/>
            <person name="Submissions S."/>
        </authorList>
    </citation>
    <scope>NUCLEOTIDE SEQUENCE [LARGE SCALE GENOMIC DNA]</scope>
    <source>
        <strain evidence="4">DSM 19110</strain>
    </source>
</reference>
<dbReference type="AlphaFoldDB" id="A0A1G9MQE8"/>
<sequence length="397" mass="44836">MNPEEKAKIQDLMIRSITADPLTVQEQKELSDWLNLDPGNRQEHDDLLSFRSLIKQEQTKAPDADQAWKKVSQRITDSHVYPFKTSLLPNWLKYAAVMILISTAGLLVYRNIYSGSGVRPELTLAAIKPGSHHAELILPNGEHIKLQDETPLNISGSQNTLVARNKGNVLVYNAGAGQQGYHKLIVPEGAQYEIILPDKSHAWVNSGSELTYRVDFNNSPIREVKLVGEAYFKVAKDKKHPFIVKTDHMDVEAVGTAFNVIAYKGSDYTETALVEGIVNVTDKQGNKQRMVAGSKIRISNKKINLLPALDKERLAYEDYAWKDGIFVFDNMPLEEICQQISRWYRIKIVFTNEAARKLHFTGTIQKNKSLASILKLISTSTPVRFEFKNTILYITKP</sequence>
<protein>
    <submittedName>
        <fullName evidence="3">FecR protein</fullName>
    </submittedName>
</protein>
<dbReference type="InterPro" id="IPR032508">
    <property type="entry name" value="FecR_C"/>
</dbReference>
<dbReference type="InterPro" id="IPR012373">
    <property type="entry name" value="Ferrdict_sens_TM"/>
</dbReference>
<organism evidence="3 4">
    <name type="scientific">Pedobacter steynii</name>
    <dbReference type="NCBI Taxonomy" id="430522"/>
    <lineage>
        <taxon>Bacteria</taxon>
        <taxon>Pseudomonadati</taxon>
        <taxon>Bacteroidota</taxon>
        <taxon>Sphingobacteriia</taxon>
        <taxon>Sphingobacteriales</taxon>
        <taxon>Sphingobacteriaceae</taxon>
        <taxon>Pedobacter</taxon>
    </lineage>
</organism>
<dbReference type="PANTHER" id="PTHR30273:SF2">
    <property type="entry name" value="PROTEIN FECR"/>
    <property type="match status" value="1"/>
</dbReference>
<feature type="domain" description="Protein FecR C-terminal" evidence="2">
    <location>
        <begin position="326"/>
        <end position="393"/>
    </location>
</feature>
<accession>A0A1G9MQE8</accession>
<dbReference type="Gene3D" id="2.60.120.1440">
    <property type="match status" value="1"/>
</dbReference>
<gene>
    <name evidence="3" type="ORF">SAMN05421820_10284</name>
</gene>
<dbReference type="GO" id="GO:0016989">
    <property type="term" value="F:sigma factor antagonist activity"/>
    <property type="evidence" value="ECO:0007669"/>
    <property type="project" value="TreeGrafter"/>
</dbReference>
<dbReference type="EMBL" id="FNGY01000002">
    <property type="protein sequence ID" value="SDL76241.1"/>
    <property type="molecule type" value="Genomic_DNA"/>
</dbReference>
<proteinExistence type="predicted"/>
<evidence type="ECO:0000259" key="2">
    <source>
        <dbReference type="Pfam" id="PF16344"/>
    </source>
</evidence>
<dbReference type="Pfam" id="PF04773">
    <property type="entry name" value="FecR"/>
    <property type="match status" value="1"/>
</dbReference>